<keyword evidence="3" id="KW-1185">Reference proteome</keyword>
<accession>A0A917F6F3</accession>
<dbReference type="GO" id="GO:0004364">
    <property type="term" value="F:glutathione transferase activity"/>
    <property type="evidence" value="ECO:0007669"/>
    <property type="project" value="TreeGrafter"/>
</dbReference>
<proteinExistence type="predicted"/>
<evidence type="ECO:0000259" key="1">
    <source>
        <dbReference type="PROSITE" id="PS50404"/>
    </source>
</evidence>
<dbReference type="CDD" id="cd03043">
    <property type="entry name" value="GST_N_1"/>
    <property type="match status" value="1"/>
</dbReference>
<dbReference type="CDD" id="cd03194">
    <property type="entry name" value="GST_C_3"/>
    <property type="match status" value="1"/>
</dbReference>
<dbReference type="PANTHER" id="PTHR42673">
    <property type="entry name" value="MALEYLACETOACETATE ISOMERASE"/>
    <property type="match status" value="1"/>
</dbReference>
<reference evidence="2" key="1">
    <citation type="journal article" date="2014" name="Int. J. Syst. Evol. Microbiol.">
        <title>Complete genome sequence of Corynebacterium casei LMG S-19264T (=DSM 44701T), isolated from a smear-ripened cheese.</title>
        <authorList>
            <consortium name="US DOE Joint Genome Institute (JGI-PGF)"/>
            <person name="Walter F."/>
            <person name="Albersmeier A."/>
            <person name="Kalinowski J."/>
            <person name="Ruckert C."/>
        </authorList>
    </citation>
    <scope>NUCLEOTIDE SEQUENCE</scope>
    <source>
        <strain evidence="2">CCM 7897</strain>
    </source>
</reference>
<dbReference type="SUPFAM" id="SSF52833">
    <property type="entry name" value="Thioredoxin-like"/>
    <property type="match status" value="1"/>
</dbReference>
<dbReference type="Proteomes" id="UP000606044">
    <property type="component" value="Unassembled WGS sequence"/>
</dbReference>
<reference evidence="2" key="2">
    <citation type="submission" date="2020-09" db="EMBL/GenBank/DDBJ databases">
        <authorList>
            <person name="Sun Q."/>
            <person name="Sedlacek I."/>
        </authorList>
    </citation>
    <scope>NUCLEOTIDE SEQUENCE</scope>
    <source>
        <strain evidence="2">CCM 7897</strain>
    </source>
</reference>
<dbReference type="Gene3D" id="1.20.1050.10">
    <property type="match status" value="1"/>
</dbReference>
<dbReference type="PROSITE" id="PS50404">
    <property type="entry name" value="GST_NTER"/>
    <property type="match status" value="1"/>
</dbReference>
<gene>
    <name evidence="2" type="ORF">GCM10007301_14060</name>
</gene>
<dbReference type="SFLD" id="SFLDS00019">
    <property type="entry name" value="Glutathione_Transferase_(cytos"/>
    <property type="match status" value="1"/>
</dbReference>
<dbReference type="GO" id="GO:0006749">
    <property type="term" value="P:glutathione metabolic process"/>
    <property type="evidence" value="ECO:0007669"/>
    <property type="project" value="TreeGrafter"/>
</dbReference>
<organism evidence="2 3">
    <name type="scientific">Azorhizobium oxalatiphilum</name>
    <dbReference type="NCBI Taxonomy" id="980631"/>
    <lineage>
        <taxon>Bacteria</taxon>
        <taxon>Pseudomonadati</taxon>
        <taxon>Pseudomonadota</taxon>
        <taxon>Alphaproteobacteria</taxon>
        <taxon>Hyphomicrobiales</taxon>
        <taxon>Xanthobacteraceae</taxon>
        <taxon>Azorhizobium</taxon>
    </lineage>
</organism>
<dbReference type="RefSeq" id="WP_188576622.1">
    <property type="nucleotide sequence ID" value="NZ_BMCT01000001.1"/>
</dbReference>
<evidence type="ECO:0000313" key="3">
    <source>
        <dbReference type="Proteomes" id="UP000606044"/>
    </source>
</evidence>
<dbReference type="SUPFAM" id="SSF47616">
    <property type="entry name" value="GST C-terminal domain-like"/>
    <property type="match status" value="1"/>
</dbReference>
<protein>
    <submittedName>
        <fullName evidence="2">Glutathione S-transferase</fullName>
    </submittedName>
</protein>
<dbReference type="GO" id="GO:0016034">
    <property type="term" value="F:maleylacetoacetate isomerase activity"/>
    <property type="evidence" value="ECO:0007669"/>
    <property type="project" value="TreeGrafter"/>
</dbReference>
<dbReference type="InterPro" id="IPR036282">
    <property type="entry name" value="Glutathione-S-Trfase_C_sf"/>
</dbReference>
<name>A0A917F6F3_9HYPH</name>
<dbReference type="GO" id="GO:0006559">
    <property type="term" value="P:L-phenylalanine catabolic process"/>
    <property type="evidence" value="ECO:0007669"/>
    <property type="project" value="TreeGrafter"/>
</dbReference>
<dbReference type="EMBL" id="BMCT01000001">
    <property type="protein sequence ID" value="GGF55590.1"/>
    <property type="molecule type" value="Genomic_DNA"/>
</dbReference>
<dbReference type="Pfam" id="PF13409">
    <property type="entry name" value="GST_N_2"/>
    <property type="match status" value="1"/>
</dbReference>
<feature type="domain" description="GST N-terminal" evidence="1">
    <location>
        <begin position="3"/>
        <end position="83"/>
    </location>
</feature>
<dbReference type="Gene3D" id="3.40.30.10">
    <property type="entry name" value="Glutaredoxin"/>
    <property type="match status" value="1"/>
</dbReference>
<dbReference type="AlphaFoldDB" id="A0A917F6F3"/>
<dbReference type="InterPro" id="IPR036249">
    <property type="entry name" value="Thioredoxin-like_sf"/>
</dbReference>
<sequence>MSFTLIIGNKTYSSWSLRPWLALSAAGVPFQEKLLPLGSDMFRETLAEFGTSGRVPLLLDGEVKVWESLAIIDHVAERHPDRPIWPQDPAARGMARSIAAEMHAGFQALRNELPMNLARPPETRAITSKAAADVSRILSIFVEARRRFGADGPFLFGRFCAADAMFAPVATRLATYMVPLDPISESYVQAILAQPDFVRWREAALKEEWVVAEDEVDWPEVKRF</sequence>
<evidence type="ECO:0000313" key="2">
    <source>
        <dbReference type="EMBL" id="GGF55590.1"/>
    </source>
</evidence>
<comment type="caution">
    <text evidence="2">The sequence shown here is derived from an EMBL/GenBank/DDBJ whole genome shotgun (WGS) entry which is preliminary data.</text>
</comment>
<dbReference type="InterPro" id="IPR040079">
    <property type="entry name" value="Glutathione_S-Trfase"/>
</dbReference>
<dbReference type="InterPro" id="IPR004045">
    <property type="entry name" value="Glutathione_S-Trfase_N"/>
</dbReference>
<dbReference type="PANTHER" id="PTHR42673:SF4">
    <property type="entry name" value="MALEYLACETOACETATE ISOMERASE"/>
    <property type="match status" value="1"/>
</dbReference>